<name>B5XHB5_COXBN</name>
<gene>
    <name evidence="1" type="ORF">CBUD_0978a</name>
</gene>
<dbReference type="EMBL" id="CP000733">
    <property type="protein sequence ID" value="ACI23135.1"/>
    <property type="molecule type" value="Genomic_DNA"/>
</dbReference>
<accession>B5XHB5</accession>
<sequence>MLLLSIIQWFRGAIESVGFQQVARMREAKYGDDRRHHCFPVFRFAHTGYLAARGRRVLSFSRFTTCG</sequence>
<dbReference type="KEGG" id="cbd:CBUD_0978a"/>
<dbReference type="Proteomes" id="UP000008555">
    <property type="component" value="Chromosome"/>
</dbReference>
<dbReference type="HOGENOM" id="CLU_2805214_0_0_6"/>
<reference evidence="1 2" key="1">
    <citation type="journal article" date="2009" name="Infect. Immun.">
        <title>Comparative genomics reveal extensive transposon-mediated genomic plasticity and diversity among potential effector proteins within the genus Coxiella.</title>
        <authorList>
            <person name="Beare P.A."/>
            <person name="Unsworth N."/>
            <person name="Andoh M."/>
            <person name="Voth D.E."/>
            <person name="Omsland A."/>
            <person name="Gilk S.D."/>
            <person name="Williams K.P."/>
            <person name="Sobral B.W."/>
            <person name="Kupko J.J.III."/>
            <person name="Porcella S.F."/>
            <person name="Samuel J.E."/>
            <person name="Heinzen R.A."/>
        </authorList>
    </citation>
    <scope>NUCLEOTIDE SEQUENCE [LARGE SCALE GENOMIC DNA]</scope>
    <source>
        <strain evidence="1 2">Dugway 5J108-111</strain>
    </source>
</reference>
<evidence type="ECO:0000313" key="2">
    <source>
        <dbReference type="Proteomes" id="UP000008555"/>
    </source>
</evidence>
<organism evidence="1 2">
    <name type="scientific">Coxiella burnetii (strain Dugway 5J108-111)</name>
    <dbReference type="NCBI Taxonomy" id="434922"/>
    <lineage>
        <taxon>Bacteria</taxon>
        <taxon>Pseudomonadati</taxon>
        <taxon>Pseudomonadota</taxon>
        <taxon>Gammaproteobacteria</taxon>
        <taxon>Legionellales</taxon>
        <taxon>Coxiellaceae</taxon>
        <taxon>Coxiella</taxon>
    </lineage>
</organism>
<proteinExistence type="predicted"/>
<dbReference type="AlphaFoldDB" id="B5XHB5"/>
<protein>
    <submittedName>
        <fullName evidence="1">Uncharacterized protein</fullName>
    </submittedName>
</protein>
<evidence type="ECO:0000313" key="1">
    <source>
        <dbReference type="EMBL" id="ACI23135.1"/>
    </source>
</evidence>